<name>A0A8I6SID7_CIMLE</name>
<dbReference type="OrthoDB" id="9970076at2759"/>
<dbReference type="Pfam" id="PF12937">
    <property type="entry name" value="F-box-like"/>
    <property type="match status" value="1"/>
</dbReference>
<keyword evidence="3" id="KW-1185">Reference proteome</keyword>
<dbReference type="RefSeq" id="XP_024083861.1">
    <property type="nucleotide sequence ID" value="XM_024228093.1"/>
</dbReference>
<organism evidence="2 3">
    <name type="scientific">Cimex lectularius</name>
    <name type="common">Bed bug</name>
    <name type="synonym">Acanthia lectularia</name>
    <dbReference type="NCBI Taxonomy" id="79782"/>
    <lineage>
        <taxon>Eukaryota</taxon>
        <taxon>Metazoa</taxon>
        <taxon>Ecdysozoa</taxon>
        <taxon>Arthropoda</taxon>
        <taxon>Hexapoda</taxon>
        <taxon>Insecta</taxon>
        <taxon>Pterygota</taxon>
        <taxon>Neoptera</taxon>
        <taxon>Paraneoptera</taxon>
        <taxon>Hemiptera</taxon>
        <taxon>Heteroptera</taxon>
        <taxon>Panheteroptera</taxon>
        <taxon>Cimicomorpha</taxon>
        <taxon>Cimicidae</taxon>
        <taxon>Cimex</taxon>
    </lineage>
</organism>
<dbReference type="SMART" id="SM00256">
    <property type="entry name" value="FBOX"/>
    <property type="match status" value="1"/>
</dbReference>
<dbReference type="Proteomes" id="UP000494040">
    <property type="component" value="Unassembled WGS sequence"/>
</dbReference>
<reference evidence="2" key="1">
    <citation type="submission" date="2022-01" db="UniProtKB">
        <authorList>
            <consortium name="EnsemblMetazoa"/>
        </authorList>
    </citation>
    <scope>IDENTIFICATION</scope>
</reference>
<evidence type="ECO:0000313" key="2">
    <source>
        <dbReference type="EnsemblMetazoa" id="XP_024083861.1"/>
    </source>
</evidence>
<accession>A0A8I6SID7</accession>
<sequence length="608" mass="70876">MTIWYASKDKKKGRAIDEKLPGNGCPEFLHSSTRVATVLVKRSHSMEVVQKEMIINLGGDDDDNMSDEYLNCPLSPIINFAGIKRSAPDSGDPPNSKHAKKNVLCMFVNIQPSSIQYIHILYFHHMDCCFIFTTVLHEPCIQLCLIVNFLKKKHLQASLLKKKKVSLMDCIPVEILEQIFSYLGLTDLGNCSKVSTEWREIINSNSIWSRLSAVVGIHNKEYLKKSLVYNPLRAFRGVDDFSQRLSPDCHWRSHFKKYKYLEENWRFGTFTVLHTGFKVTYYKDRMVANTNSSNIELFDIDNKGKKMRIPVAHSEFRVDSIFILKEFLIYVQKCYIICMRKNGNTYECVYNIKVKNSKCNHKINTLQDSSRLTLKFTSRYIVILDNKHPCKLFFYNIFSGFLEKEVDVTPEKACIRCHFIKIFEEKVYLTYTVNNNHFISCYDTVEGAWTLTFEIDTQACELTVSRNFICAKISTEPNMKNCELQVWPIQNQEEMYTYFADKHLPIILTSDDKIIFSDDVTVHIQELVQPSKVDYSLKLNGKVVDMMPVMNNLIVINTSMSLQLWDWKKAEQMQTFFRDKVVSMWVDDKTVVLNKFDEQFNGYVLAFW</sequence>
<dbReference type="GeneID" id="106669376"/>
<proteinExistence type="predicted"/>
<dbReference type="OMA" id="FTEHESI"/>
<evidence type="ECO:0000313" key="3">
    <source>
        <dbReference type="Proteomes" id="UP000494040"/>
    </source>
</evidence>
<dbReference type="EnsemblMetazoa" id="XM_024228093.1">
    <property type="protein sequence ID" value="XP_024083861.1"/>
    <property type="gene ID" value="LOC106669376"/>
</dbReference>
<dbReference type="AlphaFoldDB" id="A0A8I6SID7"/>
<feature type="domain" description="F-box" evidence="1">
    <location>
        <begin position="165"/>
        <end position="211"/>
    </location>
</feature>
<dbReference type="SUPFAM" id="SSF81383">
    <property type="entry name" value="F-box domain"/>
    <property type="match status" value="1"/>
</dbReference>
<evidence type="ECO:0000259" key="1">
    <source>
        <dbReference type="PROSITE" id="PS50181"/>
    </source>
</evidence>
<dbReference type="EnsemblMetazoa" id="XM_024228094.1">
    <property type="protein sequence ID" value="XP_024083862.1"/>
    <property type="gene ID" value="LOC106669376"/>
</dbReference>
<protein>
    <recommendedName>
        <fullName evidence="1">F-box domain-containing protein</fullName>
    </recommendedName>
</protein>
<dbReference type="InterPro" id="IPR001810">
    <property type="entry name" value="F-box_dom"/>
</dbReference>
<dbReference type="Gene3D" id="1.20.1280.50">
    <property type="match status" value="1"/>
</dbReference>
<dbReference type="InterPro" id="IPR036047">
    <property type="entry name" value="F-box-like_dom_sf"/>
</dbReference>
<dbReference type="PROSITE" id="PS50181">
    <property type="entry name" value="FBOX"/>
    <property type="match status" value="1"/>
</dbReference>
<dbReference type="RefSeq" id="XP_024083862.1">
    <property type="nucleotide sequence ID" value="XM_024228094.1"/>
</dbReference>